<evidence type="ECO:0000256" key="5">
    <source>
        <dbReference type="ARBA" id="ARBA00023136"/>
    </source>
</evidence>
<dbReference type="PANTHER" id="PTHR32196">
    <property type="entry name" value="ABC TRANSPORTER PERMEASE PROTEIN YPHD-RELATED-RELATED"/>
    <property type="match status" value="1"/>
</dbReference>
<dbReference type="PANTHER" id="PTHR32196:SF72">
    <property type="entry name" value="RIBOSE IMPORT PERMEASE PROTEIN RBSC"/>
    <property type="match status" value="1"/>
</dbReference>
<feature type="transmembrane region" description="Helical" evidence="6">
    <location>
        <begin position="229"/>
        <end position="250"/>
    </location>
</feature>
<feature type="transmembrane region" description="Helical" evidence="6">
    <location>
        <begin position="110"/>
        <end position="130"/>
    </location>
</feature>
<evidence type="ECO:0000256" key="4">
    <source>
        <dbReference type="ARBA" id="ARBA00022989"/>
    </source>
</evidence>
<sequence length="276" mass="29606">MDKSQGQILLRENDKIINEFKKLTSVEYLQKYGILLALFLMCAILSIISPHFLKIGNIINILLQSSINAILAFGLTFVIITSGIDLSVGSILALGGVTMGIVLQNLSNVFFAILLGLLVSSLCGLTNGLLITRLDLPPFIVTLGMMSIARGFALIITKGYPISGLPPMVRFLGAGKILGIPVPVIIGGGIYIITHIILSQTKLGRYAYAIGGNEEATKLSGVDVNKYKIIIYTISGIFAGISGIVLAVFCKRKFPIFAKIFPQAPVGNFYVNLIAS</sequence>
<gene>
    <name evidence="7" type="ORF">LZ11_01583</name>
</gene>
<organism evidence="7 8">
    <name type="scientific">Thermosediminibacter litoriperuensis</name>
    <dbReference type="NCBI Taxonomy" id="291989"/>
    <lineage>
        <taxon>Bacteria</taxon>
        <taxon>Bacillati</taxon>
        <taxon>Bacillota</taxon>
        <taxon>Clostridia</taxon>
        <taxon>Thermosediminibacterales</taxon>
        <taxon>Thermosediminibacteraceae</taxon>
        <taxon>Thermosediminibacter</taxon>
    </lineage>
</organism>
<keyword evidence="8" id="KW-1185">Reference proteome</keyword>
<feature type="transmembrane region" description="Helical" evidence="6">
    <location>
        <begin position="177"/>
        <end position="198"/>
    </location>
</feature>
<dbReference type="GO" id="GO:0005886">
    <property type="term" value="C:plasma membrane"/>
    <property type="evidence" value="ECO:0007669"/>
    <property type="project" value="UniProtKB-SubCell"/>
</dbReference>
<feature type="transmembrane region" description="Helical" evidence="6">
    <location>
        <begin position="32"/>
        <end position="49"/>
    </location>
</feature>
<keyword evidence="5 6" id="KW-0472">Membrane</keyword>
<keyword evidence="3 6" id="KW-0812">Transmembrane</keyword>
<comment type="subcellular location">
    <subcellularLocation>
        <location evidence="1">Cell membrane</location>
        <topology evidence="1">Multi-pass membrane protein</topology>
    </subcellularLocation>
</comment>
<dbReference type="EMBL" id="VNHO01000015">
    <property type="protein sequence ID" value="TYP53340.1"/>
    <property type="molecule type" value="Genomic_DNA"/>
</dbReference>
<dbReference type="GO" id="GO:0022857">
    <property type="term" value="F:transmembrane transporter activity"/>
    <property type="evidence" value="ECO:0007669"/>
    <property type="project" value="InterPro"/>
</dbReference>
<evidence type="ECO:0000256" key="6">
    <source>
        <dbReference type="SAM" id="Phobius"/>
    </source>
</evidence>
<protein>
    <submittedName>
        <fullName evidence="7">Ribose transport system permease protein</fullName>
    </submittedName>
</protein>
<dbReference type="RefSeq" id="WP_148867321.1">
    <property type="nucleotide sequence ID" value="NZ_VNHO01000015.1"/>
</dbReference>
<dbReference type="InterPro" id="IPR001851">
    <property type="entry name" value="ABC_transp_permease"/>
</dbReference>
<keyword evidence="2" id="KW-1003">Cell membrane</keyword>
<proteinExistence type="predicted"/>
<feature type="transmembrane region" description="Helical" evidence="6">
    <location>
        <begin position="61"/>
        <end position="80"/>
    </location>
</feature>
<keyword evidence="4 6" id="KW-1133">Transmembrane helix</keyword>
<comment type="caution">
    <text evidence="7">The sequence shown here is derived from an EMBL/GenBank/DDBJ whole genome shotgun (WGS) entry which is preliminary data.</text>
</comment>
<reference evidence="7 8" key="1">
    <citation type="submission" date="2019-07" db="EMBL/GenBank/DDBJ databases">
        <title>Genomic Encyclopedia of Type Strains, Phase I: the one thousand microbial genomes (KMG-I) project.</title>
        <authorList>
            <person name="Kyrpides N."/>
        </authorList>
    </citation>
    <scope>NUCLEOTIDE SEQUENCE [LARGE SCALE GENOMIC DNA]</scope>
    <source>
        <strain evidence="7 8">DSM 16647</strain>
    </source>
</reference>
<evidence type="ECO:0000256" key="3">
    <source>
        <dbReference type="ARBA" id="ARBA00022692"/>
    </source>
</evidence>
<dbReference type="CDD" id="cd06579">
    <property type="entry name" value="TM_PBP1_transp_AraH_like"/>
    <property type="match status" value="1"/>
</dbReference>
<evidence type="ECO:0000256" key="2">
    <source>
        <dbReference type="ARBA" id="ARBA00022475"/>
    </source>
</evidence>
<evidence type="ECO:0000313" key="8">
    <source>
        <dbReference type="Proteomes" id="UP000322294"/>
    </source>
</evidence>
<dbReference type="OrthoDB" id="9815820at2"/>
<dbReference type="AlphaFoldDB" id="A0A5S5APU5"/>
<name>A0A5S5APU5_9FIRM</name>
<dbReference type="Pfam" id="PF02653">
    <property type="entry name" value="BPD_transp_2"/>
    <property type="match status" value="1"/>
</dbReference>
<accession>A0A5S5APU5</accession>
<dbReference type="Proteomes" id="UP000322294">
    <property type="component" value="Unassembled WGS sequence"/>
</dbReference>
<evidence type="ECO:0000256" key="1">
    <source>
        <dbReference type="ARBA" id="ARBA00004651"/>
    </source>
</evidence>
<evidence type="ECO:0000313" key="7">
    <source>
        <dbReference type="EMBL" id="TYP53340.1"/>
    </source>
</evidence>
<feature type="transmembrane region" description="Helical" evidence="6">
    <location>
        <begin position="136"/>
        <end position="156"/>
    </location>
</feature>